<dbReference type="AlphaFoldDB" id="A0A1Q8Q8P5"/>
<protein>
    <submittedName>
        <fullName evidence="1">Uncharacterized protein</fullName>
    </submittedName>
</protein>
<proteinExistence type="predicted"/>
<sequence>MKILHSENGQIVITGDESLLAKIEGENLNEISVDDIRVDADELSKLFEIACARKTVETIGRYSLLKEKYLATYSA</sequence>
<evidence type="ECO:0000313" key="2">
    <source>
        <dbReference type="Proteomes" id="UP000185568"/>
    </source>
</evidence>
<keyword evidence="2" id="KW-1185">Reference proteome</keyword>
<accession>A0A1Q8Q8P5</accession>
<name>A0A1Q8Q8P5_9BACI</name>
<dbReference type="EMBL" id="MSDU01000005">
    <property type="protein sequence ID" value="OLN23719.1"/>
    <property type="molecule type" value="Genomic_DNA"/>
</dbReference>
<reference evidence="1 2" key="1">
    <citation type="submission" date="2016-12" db="EMBL/GenBank/DDBJ databases">
        <title>Domibacillus antri genome sequencing.</title>
        <authorList>
            <person name="Verma A."/>
            <person name="Krishnamurthi S."/>
        </authorList>
    </citation>
    <scope>NUCLEOTIDE SEQUENCE [LARGE SCALE GENOMIC DNA]</scope>
    <source>
        <strain evidence="1 2">XD80</strain>
    </source>
</reference>
<evidence type="ECO:0000313" key="1">
    <source>
        <dbReference type="EMBL" id="OLN23719.1"/>
    </source>
</evidence>
<dbReference type="STRING" id="1714264.BTO30_02990"/>
<dbReference type="OrthoDB" id="2971417at2"/>
<dbReference type="RefSeq" id="WP_075397240.1">
    <property type="nucleotide sequence ID" value="NZ_MSDU01000005.1"/>
</dbReference>
<organism evidence="1 2">
    <name type="scientific">Domibacillus antri</name>
    <dbReference type="NCBI Taxonomy" id="1714264"/>
    <lineage>
        <taxon>Bacteria</taxon>
        <taxon>Bacillati</taxon>
        <taxon>Bacillota</taxon>
        <taxon>Bacilli</taxon>
        <taxon>Bacillales</taxon>
        <taxon>Bacillaceae</taxon>
        <taxon>Domibacillus</taxon>
    </lineage>
</organism>
<dbReference type="Proteomes" id="UP000185568">
    <property type="component" value="Unassembled WGS sequence"/>
</dbReference>
<gene>
    <name evidence="1" type="ORF">BTO30_02990</name>
</gene>
<comment type="caution">
    <text evidence="1">The sequence shown here is derived from an EMBL/GenBank/DDBJ whole genome shotgun (WGS) entry which is preliminary data.</text>
</comment>